<name>A0AAV2TZQ8_CALDB</name>
<organism evidence="7 8">
    <name type="scientific">Calicophoron daubneyi</name>
    <name type="common">Rumen fluke</name>
    <name type="synonym">Paramphistomum daubneyi</name>
    <dbReference type="NCBI Taxonomy" id="300641"/>
    <lineage>
        <taxon>Eukaryota</taxon>
        <taxon>Metazoa</taxon>
        <taxon>Spiralia</taxon>
        <taxon>Lophotrochozoa</taxon>
        <taxon>Platyhelminthes</taxon>
        <taxon>Trematoda</taxon>
        <taxon>Digenea</taxon>
        <taxon>Plagiorchiida</taxon>
        <taxon>Pronocephalata</taxon>
        <taxon>Paramphistomoidea</taxon>
        <taxon>Paramphistomidae</taxon>
        <taxon>Calicophoron</taxon>
    </lineage>
</organism>
<dbReference type="PANTHER" id="PTHR12126">
    <property type="entry name" value="NADH-UBIQUINONE OXIDOREDUCTASE 39 KDA SUBUNIT-RELATED"/>
    <property type="match status" value="1"/>
</dbReference>
<dbReference type="InterPro" id="IPR001509">
    <property type="entry name" value="Epimerase_deHydtase"/>
</dbReference>
<dbReference type="GO" id="GO:0044877">
    <property type="term" value="F:protein-containing complex binding"/>
    <property type="evidence" value="ECO:0007669"/>
    <property type="project" value="TreeGrafter"/>
</dbReference>
<evidence type="ECO:0000259" key="6">
    <source>
        <dbReference type="Pfam" id="PF01370"/>
    </source>
</evidence>
<dbReference type="PANTHER" id="PTHR12126:SF11">
    <property type="entry name" value="NADH DEHYDROGENASE [UBIQUINONE] 1 ALPHA SUBCOMPLEX SUBUNIT 9, MITOCHONDRIAL"/>
    <property type="match status" value="1"/>
</dbReference>
<protein>
    <recommendedName>
        <fullName evidence="2">NADH dehydrogenase [ubiquinone] 1 alpha subcomplex subunit 9, mitochondrial</fullName>
    </recommendedName>
    <alternativeName>
        <fullName evidence="4">Complex I-39kD</fullName>
    </alternativeName>
    <alternativeName>
        <fullName evidence="3">NADH-ubiquinone oxidoreductase 39 kDa subunit</fullName>
    </alternativeName>
</protein>
<dbReference type="SUPFAM" id="SSF51735">
    <property type="entry name" value="NAD(P)-binding Rossmann-fold domains"/>
    <property type="match status" value="1"/>
</dbReference>
<evidence type="ECO:0000256" key="5">
    <source>
        <dbReference type="ARBA" id="ARBA00046455"/>
    </source>
</evidence>
<evidence type="ECO:0000256" key="4">
    <source>
        <dbReference type="ARBA" id="ARBA00043145"/>
    </source>
</evidence>
<comment type="subunit">
    <text evidence="5">Complex I is composed of 45 different subunits. This a component of the hydrophobic protein fraction. Interacts with BLOC1S1. Interacts with SLC2A4. Interacts with CLOCK. Interacts with RAB5IF.</text>
</comment>
<evidence type="ECO:0000256" key="3">
    <source>
        <dbReference type="ARBA" id="ARBA00042000"/>
    </source>
</evidence>
<comment type="similarity">
    <text evidence="1">Belongs to the complex I NDUFA9 subunit family.</text>
</comment>
<evidence type="ECO:0000313" key="7">
    <source>
        <dbReference type="EMBL" id="CAL5142308.1"/>
    </source>
</evidence>
<dbReference type="Proteomes" id="UP001497525">
    <property type="component" value="Unassembled WGS sequence"/>
</dbReference>
<reference evidence="7" key="1">
    <citation type="submission" date="2024-06" db="EMBL/GenBank/DDBJ databases">
        <authorList>
            <person name="Liu X."/>
            <person name="Lenzi L."/>
            <person name="Haldenby T S."/>
            <person name="Uol C."/>
        </authorList>
    </citation>
    <scope>NUCLEOTIDE SEQUENCE</scope>
</reference>
<evidence type="ECO:0000256" key="1">
    <source>
        <dbReference type="ARBA" id="ARBA00038501"/>
    </source>
</evidence>
<dbReference type="Pfam" id="PF01370">
    <property type="entry name" value="Epimerase"/>
    <property type="match status" value="1"/>
</dbReference>
<dbReference type="InterPro" id="IPR051207">
    <property type="entry name" value="ComplexI_NDUFA9_subunit"/>
</dbReference>
<evidence type="ECO:0000256" key="2">
    <source>
        <dbReference type="ARBA" id="ARBA00040720"/>
    </source>
</evidence>
<proteinExistence type="inferred from homology"/>
<dbReference type="GO" id="GO:0005739">
    <property type="term" value="C:mitochondrion"/>
    <property type="evidence" value="ECO:0007669"/>
    <property type="project" value="TreeGrafter"/>
</dbReference>
<dbReference type="CDD" id="cd05271">
    <property type="entry name" value="NDUFA9_like_SDR_a"/>
    <property type="match status" value="1"/>
</dbReference>
<accession>A0AAV2TZQ8</accession>
<dbReference type="EMBL" id="CAXLJL010001011">
    <property type="protein sequence ID" value="CAL5142308.1"/>
    <property type="molecule type" value="Genomic_DNA"/>
</dbReference>
<dbReference type="InterPro" id="IPR036291">
    <property type="entry name" value="NAD(P)-bd_dom_sf"/>
</dbReference>
<dbReference type="AlphaFoldDB" id="A0AAV2TZQ8"/>
<sequence length="398" mass="45454">MSFRRLVYLCNVGGPRGYAGCAAYRVISTTSTNYHVGEPAALSQLKRGSGGRYSFNGMVATVFGATGHLGRNVVTHLAKTGTQIIIPYRGDPYFVRDMKVLGDLGQVLFLPFHLEDEETLRKAMRYSNVVINLIGKESHTRNFTLEQVHVDGAARIAKISREMDVDRFVHISALCQNPNPPKYVRGPSRFMMSKAAGEKEVLRERPDAIIFRPSDMWGDTDRFLCYYASKPRRIGMTRIVDIPLWKRGQMTIKQPVYVGDVARGIVNSLTMPDVQGRIFEAVGPHRYRLDDLVKWIYFICRYLPSEVNITMMNPVFLARVFLNEYTARVSPLLNFERLECEFPTDVLSGNPTLLDLNVKLTKLEDRIHHIIFLFRRLNYYWDAVGEFPEPPNPPLQIN</sequence>
<feature type="domain" description="NAD-dependent epimerase/dehydratase" evidence="6">
    <location>
        <begin position="61"/>
        <end position="278"/>
    </location>
</feature>
<evidence type="ECO:0000313" key="8">
    <source>
        <dbReference type="Proteomes" id="UP001497525"/>
    </source>
</evidence>
<dbReference type="Gene3D" id="3.40.50.720">
    <property type="entry name" value="NAD(P)-binding Rossmann-like Domain"/>
    <property type="match status" value="1"/>
</dbReference>
<gene>
    <name evidence="7" type="ORF">CDAUBV1_LOCUS17552</name>
</gene>
<comment type="caution">
    <text evidence="7">The sequence shown here is derived from an EMBL/GenBank/DDBJ whole genome shotgun (WGS) entry which is preliminary data.</text>
</comment>